<evidence type="ECO:0000256" key="2">
    <source>
        <dbReference type="SAM" id="SignalP"/>
    </source>
</evidence>
<dbReference type="Pfam" id="PF01979">
    <property type="entry name" value="Amidohydro_1"/>
    <property type="match status" value="1"/>
</dbReference>
<dbReference type="AlphaFoldDB" id="A0A845V157"/>
<proteinExistence type="predicted"/>
<keyword evidence="2" id="KW-0732">Signal</keyword>
<name>A0A845V157_9GAMM</name>
<comment type="caution">
    <text evidence="4">The sequence shown here is derived from an EMBL/GenBank/DDBJ whole genome shotgun (WGS) entry which is preliminary data.</text>
</comment>
<dbReference type="InterPro" id="IPR051781">
    <property type="entry name" value="Metallo-dep_Hydrolase"/>
</dbReference>
<feature type="signal peptide" evidence="2">
    <location>
        <begin position="1"/>
        <end position="20"/>
    </location>
</feature>
<evidence type="ECO:0000313" key="4">
    <source>
        <dbReference type="EMBL" id="NDY96464.1"/>
    </source>
</evidence>
<evidence type="ECO:0000256" key="1">
    <source>
        <dbReference type="SAM" id="MobiDB-lite"/>
    </source>
</evidence>
<gene>
    <name evidence="4" type="ORF">G3I74_12055</name>
</gene>
<reference evidence="4 5" key="1">
    <citation type="submission" date="2020-02" db="EMBL/GenBank/DDBJ databases">
        <authorList>
            <person name="Zhang X.-Y."/>
        </authorList>
    </citation>
    <scope>NUCLEOTIDE SEQUENCE [LARGE SCALE GENOMIC DNA]</scope>
    <source>
        <strain evidence="4 5">C33</strain>
    </source>
</reference>
<feature type="region of interest" description="Disordered" evidence="1">
    <location>
        <begin position="160"/>
        <end position="184"/>
    </location>
</feature>
<evidence type="ECO:0000259" key="3">
    <source>
        <dbReference type="Pfam" id="PF01979"/>
    </source>
</evidence>
<sequence>MLKKLVMLAMIIVPAGPVLADQTWLRCGALVDVDEGRTLGAHTIVVEDGKIESVRTGSPEAPNDAEVLDLSVLTCLPGLMDMHTHITSQSSPDSYLRRFTANEADVALRGAHYAKLTLEAGFTTIRDLGDAYNASIALRDAIDEGMVPGPRIVTAAKSLATTGGHADPTNGHRRDLMGDPGPREGVVNGAADARKAVRQRYKDGADLIKITATGGVLSVARSGQNPQFTEAEVAEIVRIAADYEMHVAAHAHGTEGMQRAIRGGVHSIEHGTYMDDETIDLMIEHQTWYVPTVSAGRFVANMAVVDGYFPPVVAAKAAEIGPLIQETFGRAHAAGVRIAFGTDCGVCPHGDNALEFQYMVEAGMSPADALRSATLRAAELLGRTDDLGRLRPGYLADVIAVPSDPLADVAALMDVRFVMREGGVYKTP</sequence>
<dbReference type="SUPFAM" id="SSF51556">
    <property type="entry name" value="Metallo-dependent hydrolases"/>
    <property type="match status" value="1"/>
</dbReference>
<keyword evidence="4" id="KW-0378">Hydrolase</keyword>
<dbReference type="Gene3D" id="3.20.20.140">
    <property type="entry name" value="Metal-dependent hydrolases"/>
    <property type="match status" value="1"/>
</dbReference>
<evidence type="ECO:0000313" key="5">
    <source>
        <dbReference type="Proteomes" id="UP000484885"/>
    </source>
</evidence>
<dbReference type="Gene3D" id="2.30.40.10">
    <property type="entry name" value="Urease, subunit C, domain 1"/>
    <property type="match status" value="1"/>
</dbReference>
<feature type="domain" description="Amidohydrolase-related" evidence="3">
    <location>
        <begin position="76"/>
        <end position="422"/>
    </location>
</feature>
<dbReference type="CDD" id="cd01299">
    <property type="entry name" value="Met_dep_hydrolase_A"/>
    <property type="match status" value="1"/>
</dbReference>
<feature type="chain" id="PRO_5032699124" evidence="2">
    <location>
        <begin position="21"/>
        <end position="428"/>
    </location>
</feature>
<dbReference type="SUPFAM" id="SSF51338">
    <property type="entry name" value="Composite domain of metallo-dependent hydrolases"/>
    <property type="match status" value="1"/>
</dbReference>
<accession>A0A845V157</accession>
<dbReference type="RefSeq" id="WP_164211862.1">
    <property type="nucleotide sequence ID" value="NZ_JAAGSC010000043.1"/>
</dbReference>
<dbReference type="InterPro" id="IPR057744">
    <property type="entry name" value="OTAase-like"/>
</dbReference>
<dbReference type="InterPro" id="IPR011059">
    <property type="entry name" value="Metal-dep_hydrolase_composite"/>
</dbReference>
<dbReference type="PANTHER" id="PTHR43135">
    <property type="entry name" value="ALPHA-D-RIBOSE 1-METHYLPHOSPHONATE 5-TRIPHOSPHATE DIPHOSPHATASE"/>
    <property type="match status" value="1"/>
</dbReference>
<dbReference type="GO" id="GO:0016810">
    <property type="term" value="F:hydrolase activity, acting on carbon-nitrogen (but not peptide) bonds"/>
    <property type="evidence" value="ECO:0007669"/>
    <property type="project" value="InterPro"/>
</dbReference>
<dbReference type="InterPro" id="IPR032466">
    <property type="entry name" value="Metal_Hydrolase"/>
</dbReference>
<dbReference type="EMBL" id="JAAGSC010000043">
    <property type="protein sequence ID" value="NDY96464.1"/>
    <property type="molecule type" value="Genomic_DNA"/>
</dbReference>
<keyword evidence="5" id="KW-1185">Reference proteome</keyword>
<protein>
    <submittedName>
        <fullName evidence="4">Amidohydrolase family protein</fullName>
    </submittedName>
</protein>
<dbReference type="PANTHER" id="PTHR43135:SF3">
    <property type="entry name" value="ALPHA-D-RIBOSE 1-METHYLPHOSPHONATE 5-TRIPHOSPHATE DIPHOSPHATASE"/>
    <property type="match status" value="1"/>
</dbReference>
<dbReference type="InterPro" id="IPR006680">
    <property type="entry name" value="Amidohydro-rel"/>
</dbReference>
<organism evidence="4 5">
    <name type="scientific">Wenzhouxiangella limi</name>
    <dbReference type="NCBI Taxonomy" id="2707351"/>
    <lineage>
        <taxon>Bacteria</taxon>
        <taxon>Pseudomonadati</taxon>
        <taxon>Pseudomonadota</taxon>
        <taxon>Gammaproteobacteria</taxon>
        <taxon>Chromatiales</taxon>
        <taxon>Wenzhouxiangellaceae</taxon>
        <taxon>Wenzhouxiangella</taxon>
    </lineage>
</organism>
<dbReference type="Proteomes" id="UP000484885">
    <property type="component" value="Unassembled WGS sequence"/>
</dbReference>